<dbReference type="RefSeq" id="WP_052076647.1">
    <property type="nucleotide sequence ID" value="NZ_CAIGKD010000016.1"/>
</dbReference>
<dbReference type="InterPro" id="IPR036397">
    <property type="entry name" value="RNaseH_sf"/>
</dbReference>
<accession>A0A085K337</accession>
<evidence type="ECO:0000313" key="2">
    <source>
        <dbReference type="Proteomes" id="UP000280708"/>
    </source>
</evidence>
<gene>
    <name evidence="1" type="ORF">EBF16_28170</name>
</gene>
<name>A0A085K337_SPHYA</name>
<dbReference type="InterPro" id="IPR012337">
    <property type="entry name" value="RNaseH-like_sf"/>
</dbReference>
<sequence>MTIMAIDFEASCLPRHGRSFPIEVGIAGGGIARSWIIRPHAAWAGWDWTAEAEALHGLSRARIEAEGEPADVVLAQLAAAVAGCRVVADSVIDQYWLQTLADTEAVMAPFAIDHVSLLLDEWGADEPRIAAAMAHADALHTARHRAVADALWLSGLIEALSGAARPRQASPVIARVA</sequence>
<dbReference type="SUPFAM" id="SSF53098">
    <property type="entry name" value="Ribonuclease H-like"/>
    <property type="match status" value="1"/>
</dbReference>
<dbReference type="GO" id="GO:0003676">
    <property type="term" value="F:nucleic acid binding"/>
    <property type="evidence" value="ECO:0007669"/>
    <property type="project" value="InterPro"/>
</dbReference>
<proteinExistence type="predicted"/>
<dbReference type="AlphaFoldDB" id="A0A085K337"/>
<organism evidence="1 2">
    <name type="scientific">Sphingobium yanoikuyae</name>
    <name type="common">Sphingomonas yanoikuyae</name>
    <dbReference type="NCBI Taxonomy" id="13690"/>
    <lineage>
        <taxon>Bacteria</taxon>
        <taxon>Pseudomonadati</taxon>
        <taxon>Pseudomonadota</taxon>
        <taxon>Alphaproteobacteria</taxon>
        <taxon>Sphingomonadales</taxon>
        <taxon>Sphingomonadaceae</taxon>
        <taxon>Sphingobium</taxon>
    </lineage>
</organism>
<dbReference type="Gene3D" id="3.30.420.10">
    <property type="entry name" value="Ribonuclease H-like superfamily/Ribonuclease H"/>
    <property type="match status" value="1"/>
</dbReference>
<reference evidence="1 2" key="1">
    <citation type="submission" date="2018-10" db="EMBL/GenBank/DDBJ databases">
        <title>Characterization and genome analysis of a novel bacterium Sphingobium yanoikuyae SJTF8 capable of degrading PAHs.</title>
        <authorList>
            <person name="Yin C."/>
            <person name="Xiong W."/>
            <person name="Liang R."/>
        </authorList>
    </citation>
    <scope>NUCLEOTIDE SEQUENCE [LARGE SCALE GENOMIC DNA]</scope>
    <source>
        <strain evidence="1 2">SJTF8</strain>
    </source>
</reference>
<protein>
    <submittedName>
        <fullName evidence="1">Uncharacterized protein</fullName>
    </submittedName>
</protein>
<dbReference type="EMBL" id="CP033230">
    <property type="protein sequence ID" value="AYO80398.1"/>
    <property type="molecule type" value="Genomic_DNA"/>
</dbReference>
<dbReference type="Proteomes" id="UP000280708">
    <property type="component" value="Chromosome"/>
</dbReference>
<evidence type="ECO:0000313" key="1">
    <source>
        <dbReference type="EMBL" id="AYO80398.1"/>
    </source>
</evidence>